<organism evidence="1">
    <name type="scientific">Kitasatospora sp. CMC57</name>
    <dbReference type="NCBI Taxonomy" id="3231513"/>
    <lineage>
        <taxon>Bacteria</taxon>
        <taxon>Bacillati</taxon>
        <taxon>Actinomycetota</taxon>
        <taxon>Actinomycetes</taxon>
        <taxon>Kitasatosporales</taxon>
        <taxon>Streptomycetaceae</taxon>
        <taxon>Kitasatospora</taxon>
    </lineage>
</organism>
<accession>A0AB33K0N1</accession>
<gene>
    <name evidence="1" type="ORF">KCMC57_47590</name>
</gene>
<reference evidence="1" key="1">
    <citation type="submission" date="2024-07" db="EMBL/GenBank/DDBJ databases">
        <title>Complete genome sequences of cellulolytic bacteria, Kitasatospora sp. CMC57 and Streptomyces sp. CMC78, isolated from Japanese agricultural soil.</title>
        <authorList>
            <person name="Hashimoto T."/>
            <person name="Ito M."/>
            <person name="Iwamoto M."/>
            <person name="Fukahori D."/>
            <person name="Shoda T."/>
            <person name="Sakoda M."/>
            <person name="Morohoshi T."/>
            <person name="Mitsuboshi M."/>
            <person name="Nishizawa T."/>
        </authorList>
    </citation>
    <scope>NUCLEOTIDE SEQUENCE</scope>
    <source>
        <strain evidence="1">CMC57</strain>
    </source>
</reference>
<sequence length="55" mass="6133">MGVTDVRRIVLRTVTNSPDTTRAYRLRTGTPRALTRISHFAALRPAENQLDAAKP</sequence>
<dbReference type="AlphaFoldDB" id="A0AB33K0N1"/>
<dbReference type="EMBL" id="AP035881">
    <property type="protein sequence ID" value="BFP48391.1"/>
    <property type="molecule type" value="Genomic_DNA"/>
</dbReference>
<evidence type="ECO:0000313" key="1">
    <source>
        <dbReference type="EMBL" id="BFP48391.1"/>
    </source>
</evidence>
<name>A0AB33K0N1_9ACTN</name>
<proteinExistence type="predicted"/>
<protein>
    <submittedName>
        <fullName evidence="1">Uncharacterized protein</fullName>
    </submittedName>
</protein>